<dbReference type="InterPro" id="IPR050642">
    <property type="entry name" value="PDH_E1_Alpha_Subunit"/>
</dbReference>
<keyword evidence="2" id="KW-0560">Oxidoreductase</keyword>
<evidence type="ECO:0000256" key="2">
    <source>
        <dbReference type="ARBA" id="ARBA00023002"/>
    </source>
</evidence>
<gene>
    <name evidence="7" type="ORF">A6A04_03940</name>
</gene>
<keyword evidence="8" id="KW-1185">Reference proteome</keyword>
<dbReference type="PANTHER" id="PTHR11516">
    <property type="entry name" value="PYRUVATE DEHYDROGENASE E1 COMPONENT, ALPHA SUBUNIT BACTERIAL AND ORGANELLAR"/>
    <property type="match status" value="1"/>
</dbReference>
<sequence length="328" mass="35071">MSETMAPSFLVNDQLALFRSMLRIRLVEEAIATRYAEQEMRCPVHLSIGQEAVATGVCLALRPQDQIVSTHRSHAHYLAKGGDLNAMLAEIYGKETGCCGGRGGSMHLFDAAAGILASLPIVGSAIGIATGAALAFQQEGSDCVAVTFPGDASVEEGIFHESLNFAALMSLPVVYVIENNLYACFTGLEQRQPHRPLGDLALAHGLTAVTADGNDVEAIHAAAKDAIAKARDGGGPSVLVFNTYRWREHCGPNYDNNVGYRSEEEFQQWKARCPVESLQKKLMAEGQLSDQDLAAMTAEIEAEVTAAFQAAKAAPFPLAASAEERVYA</sequence>
<dbReference type="CDD" id="cd02000">
    <property type="entry name" value="TPP_E1_PDC_ADC_BCADC"/>
    <property type="match status" value="1"/>
</dbReference>
<protein>
    <submittedName>
        <fullName evidence="7">Acetoin dehydrogenase</fullName>
    </submittedName>
</protein>
<dbReference type="EMBL" id="LWQT01000066">
    <property type="protein sequence ID" value="OAN49276.1"/>
    <property type="molecule type" value="Genomic_DNA"/>
</dbReference>
<dbReference type="Pfam" id="PF00676">
    <property type="entry name" value="E1_dh"/>
    <property type="match status" value="1"/>
</dbReference>
<feature type="domain" description="Dehydrogenase E1 component" evidence="6">
    <location>
        <begin position="20"/>
        <end position="317"/>
    </location>
</feature>
<accession>A0A178MKS6</accession>
<evidence type="ECO:0000256" key="4">
    <source>
        <dbReference type="ARBA" id="ARBA00025211"/>
    </source>
</evidence>
<name>A0A178MKS6_9PROT</name>
<comment type="function">
    <text evidence="4">The pyruvate dehydrogenase complex catalyzes the overall conversion of pyruvate to acetyl-CoA and CO(2). It contains multiple copies of three enzymatic components: pyruvate dehydrogenase (E1), dihydrolipoamide acetyltransferase (E2) and lipoamide dehydrogenase (E3).</text>
</comment>
<proteinExistence type="predicted"/>
<reference evidence="7 8" key="1">
    <citation type="submission" date="2016-04" db="EMBL/GenBank/DDBJ databases">
        <title>Draft genome sequence of freshwater magnetotactic bacteria Magnetospirillum marisnigri SP-1 and Magnetospirillum moscoviense BB-1.</title>
        <authorList>
            <person name="Koziaeva V."/>
            <person name="Dziuba M.V."/>
            <person name="Ivanov T.M."/>
            <person name="Kuznetsov B."/>
            <person name="Grouzdev D.S."/>
        </authorList>
    </citation>
    <scope>NUCLEOTIDE SEQUENCE [LARGE SCALE GENOMIC DNA]</scope>
    <source>
        <strain evidence="7 8">SP-1</strain>
    </source>
</reference>
<organism evidence="7 8">
    <name type="scientific">Paramagnetospirillum marisnigri</name>
    <dbReference type="NCBI Taxonomy" id="1285242"/>
    <lineage>
        <taxon>Bacteria</taxon>
        <taxon>Pseudomonadati</taxon>
        <taxon>Pseudomonadota</taxon>
        <taxon>Alphaproteobacteria</taxon>
        <taxon>Rhodospirillales</taxon>
        <taxon>Magnetospirillaceae</taxon>
        <taxon>Paramagnetospirillum</taxon>
    </lineage>
</organism>
<dbReference type="AlphaFoldDB" id="A0A178MKS6"/>
<keyword evidence="3" id="KW-0786">Thiamine pyrophosphate</keyword>
<dbReference type="Proteomes" id="UP000078428">
    <property type="component" value="Unassembled WGS sequence"/>
</dbReference>
<dbReference type="InterPro" id="IPR001017">
    <property type="entry name" value="DH_E1"/>
</dbReference>
<comment type="caution">
    <text evidence="7">The sequence shown here is derived from an EMBL/GenBank/DDBJ whole genome shotgun (WGS) entry which is preliminary data.</text>
</comment>
<dbReference type="InterPro" id="IPR029061">
    <property type="entry name" value="THDP-binding"/>
</dbReference>
<evidence type="ECO:0000259" key="6">
    <source>
        <dbReference type="Pfam" id="PF00676"/>
    </source>
</evidence>
<dbReference type="GO" id="GO:0004739">
    <property type="term" value="F:pyruvate dehydrogenase (acetyl-transferring) activity"/>
    <property type="evidence" value="ECO:0007669"/>
    <property type="project" value="UniProtKB-EC"/>
</dbReference>
<dbReference type="GO" id="GO:0006086">
    <property type="term" value="P:pyruvate decarboxylation to acetyl-CoA"/>
    <property type="evidence" value="ECO:0007669"/>
    <property type="project" value="TreeGrafter"/>
</dbReference>
<evidence type="ECO:0000256" key="5">
    <source>
        <dbReference type="ARBA" id="ARBA00051231"/>
    </source>
</evidence>
<dbReference type="Gene3D" id="3.40.50.970">
    <property type="match status" value="1"/>
</dbReference>
<evidence type="ECO:0000313" key="7">
    <source>
        <dbReference type="EMBL" id="OAN49276.1"/>
    </source>
</evidence>
<dbReference type="PANTHER" id="PTHR11516:SF60">
    <property type="entry name" value="PYRUVATE DEHYDROGENASE E1 COMPONENT SUBUNIT ALPHA"/>
    <property type="match status" value="1"/>
</dbReference>
<comment type="cofactor">
    <cofactor evidence="1">
        <name>thiamine diphosphate</name>
        <dbReference type="ChEBI" id="CHEBI:58937"/>
    </cofactor>
</comment>
<dbReference type="SUPFAM" id="SSF52518">
    <property type="entry name" value="Thiamin diphosphate-binding fold (THDP-binding)"/>
    <property type="match status" value="1"/>
</dbReference>
<dbReference type="STRING" id="1285242.A6A04_03940"/>
<evidence type="ECO:0000313" key="8">
    <source>
        <dbReference type="Proteomes" id="UP000078428"/>
    </source>
</evidence>
<comment type="catalytic activity">
    <reaction evidence="5">
        <text>N(6)-[(R)-lipoyl]-L-lysyl-[protein] + pyruvate + H(+) = N(6)-[(R)-S(8)-acetyldihydrolipoyl]-L-lysyl-[protein] + CO2</text>
        <dbReference type="Rhea" id="RHEA:19189"/>
        <dbReference type="Rhea" id="RHEA-COMP:10474"/>
        <dbReference type="Rhea" id="RHEA-COMP:10478"/>
        <dbReference type="ChEBI" id="CHEBI:15361"/>
        <dbReference type="ChEBI" id="CHEBI:15378"/>
        <dbReference type="ChEBI" id="CHEBI:16526"/>
        <dbReference type="ChEBI" id="CHEBI:83099"/>
        <dbReference type="ChEBI" id="CHEBI:83111"/>
        <dbReference type="EC" id="1.2.4.1"/>
    </reaction>
</comment>
<evidence type="ECO:0000256" key="1">
    <source>
        <dbReference type="ARBA" id="ARBA00001964"/>
    </source>
</evidence>
<evidence type="ECO:0000256" key="3">
    <source>
        <dbReference type="ARBA" id="ARBA00023052"/>
    </source>
</evidence>